<sequence>MLKLDDEAEAAAEILWPILFSNYSHNPEQRILILGGSKYLIPIKNPTTDSATLISGNLPQTSKQKYKQKSLQAVGKNNNLMSNWLHVMFKVNNVDNRLLTGGCTKLRRLEIIPHLNKKKRCKKDTKLDSAMDLDELQEFNNLKYENGISGIKKPVISASLTAAASSNHRLHSGTETHFISSIYREKCLRAQENYVLTFNELQPRPRNPKQNTPLNDTGLYNEI</sequence>
<dbReference type="EMBL" id="LAVV01014270">
    <property type="protein sequence ID" value="KNZ44913.1"/>
    <property type="molecule type" value="Genomic_DNA"/>
</dbReference>
<accession>A0A0L6U8P7</accession>
<dbReference type="VEuPathDB" id="FungiDB:VP01_869g4"/>
<protein>
    <submittedName>
        <fullName evidence="2">Uncharacterized protein</fullName>
    </submittedName>
</protein>
<evidence type="ECO:0000313" key="2">
    <source>
        <dbReference type="EMBL" id="KNZ44913.1"/>
    </source>
</evidence>
<dbReference type="OrthoDB" id="2505908at2759"/>
<comment type="caution">
    <text evidence="2">The sequence shown here is derived from an EMBL/GenBank/DDBJ whole genome shotgun (WGS) entry which is preliminary data.</text>
</comment>
<gene>
    <name evidence="2" type="ORF">VP01_869g4</name>
</gene>
<dbReference type="Proteomes" id="UP000037035">
    <property type="component" value="Unassembled WGS sequence"/>
</dbReference>
<proteinExistence type="predicted"/>
<feature type="region of interest" description="Disordered" evidence="1">
    <location>
        <begin position="202"/>
        <end position="223"/>
    </location>
</feature>
<dbReference type="PANTHER" id="PTHR35871">
    <property type="entry name" value="EXPRESSED PROTEIN"/>
    <property type="match status" value="1"/>
</dbReference>
<name>A0A0L6U8P7_9BASI</name>
<evidence type="ECO:0000313" key="3">
    <source>
        <dbReference type="Proteomes" id="UP000037035"/>
    </source>
</evidence>
<dbReference type="AlphaFoldDB" id="A0A0L6U8P7"/>
<evidence type="ECO:0000256" key="1">
    <source>
        <dbReference type="SAM" id="MobiDB-lite"/>
    </source>
</evidence>
<organism evidence="2 3">
    <name type="scientific">Puccinia sorghi</name>
    <dbReference type="NCBI Taxonomy" id="27349"/>
    <lineage>
        <taxon>Eukaryota</taxon>
        <taxon>Fungi</taxon>
        <taxon>Dikarya</taxon>
        <taxon>Basidiomycota</taxon>
        <taxon>Pucciniomycotina</taxon>
        <taxon>Pucciniomycetes</taxon>
        <taxon>Pucciniales</taxon>
        <taxon>Pucciniaceae</taxon>
        <taxon>Puccinia</taxon>
    </lineage>
</organism>
<dbReference type="PANTHER" id="PTHR35871:SF1">
    <property type="entry name" value="CXC1-LIKE CYSTEINE CLUSTER ASSOCIATED WITH KDZ TRANSPOSASES DOMAIN-CONTAINING PROTEIN"/>
    <property type="match status" value="1"/>
</dbReference>
<reference evidence="2 3" key="1">
    <citation type="submission" date="2015-08" db="EMBL/GenBank/DDBJ databases">
        <title>Next Generation Sequencing and Analysis of the Genome of Puccinia sorghi L Schw, the Causal Agent of Maize Common Rust.</title>
        <authorList>
            <person name="Rochi L."/>
            <person name="Burguener G."/>
            <person name="Darino M."/>
            <person name="Turjanski A."/>
            <person name="Kreff E."/>
            <person name="Dieguez M.J."/>
            <person name="Sacco F."/>
        </authorList>
    </citation>
    <scope>NUCLEOTIDE SEQUENCE [LARGE SCALE GENOMIC DNA]</scope>
    <source>
        <strain evidence="2 3">RO10H11247</strain>
    </source>
</reference>
<keyword evidence="3" id="KW-1185">Reference proteome</keyword>